<evidence type="ECO:0000256" key="5">
    <source>
        <dbReference type="ARBA" id="ARBA00022833"/>
    </source>
</evidence>
<evidence type="ECO:0000256" key="4">
    <source>
        <dbReference type="ARBA" id="ARBA00022771"/>
    </source>
</evidence>
<evidence type="ECO:0000313" key="11">
    <source>
        <dbReference type="Proteomes" id="UP000623129"/>
    </source>
</evidence>
<dbReference type="Proteomes" id="UP000623129">
    <property type="component" value="Unassembled WGS sequence"/>
</dbReference>
<dbReference type="PANTHER" id="PTHR14155:SF627">
    <property type="entry name" value="OS06G0192800 PROTEIN"/>
    <property type="match status" value="1"/>
</dbReference>
<dbReference type="InterPro" id="IPR053238">
    <property type="entry name" value="RING-H2_zinc_finger"/>
</dbReference>
<dbReference type="Gene3D" id="3.30.40.10">
    <property type="entry name" value="Zinc/RING finger domain, C3HC4 (zinc finger)"/>
    <property type="match status" value="1"/>
</dbReference>
<dbReference type="PANTHER" id="PTHR14155">
    <property type="entry name" value="RING FINGER DOMAIN-CONTAINING"/>
    <property type="match status" value="1"/>
</dbReference>
<evidence type="ECO:0000256" key="8">
    <source>
        <dbReference type="SAM" id="Phobius"/>
    </source>
</evidence>
<accession>A0A833VC22</accession>
<dbReference type="SMART" id="SM00184">
    <property type="entry name" value="RING"/>
    <property type="match status" value="1"/>
</dbReference>
<feature type="domain" description="RING-type" evidence="9">
    <location>
        <begin position="120"/>
        <end position="162"/>
    </location>
</feature>
<evidence type="ECO:0000256" key="7">
    <source>
        <dbReference type="PROSITE-ProRule" id="PRU00175"/>
    </source>
</evidence>
<feature type="transmembrane region" description="Helical" evidence="8">
    <location>
        <begin position="21"/>
        <end position="40"/>
    </location>
</feature>
<dbReference type="PROSITE" id="PS50089">
    <property type="entry name" value="ZF_RING_2"/>
    <property type="match status" value="1"/>
</dbReference>
<organism evidence="10 11">
    <name type="scientific">Carex littledalei</name>
    <dbReference type="NCBI Taxonomy" id="544730"/>
    <lineage>
        <taxon>Eukaryota</taxon>
        <taxon>Viridiplantae</taxon>
        <taxon>Streptophyta</taxon>
        <taxon>Embryophyta</taxon>
        <taxon>Tracheophyta</taxon>
        <taxon>Spermatophyta</taxon>
        <taxon>Magnoliopsida</taxon>
        <taxon>Liliopsida</taxon>
        <taxon>Poales</taxon>
        <taxon>Cyperaceae</taxon>
        <taxon>Cyperoideae</taxon>
        <taxon>Cariceae</taxon>
        <taxon>Carex</taxon>
        <taxon>Carex subgen. Euthyceras</taxon>
    </lineage>
</organism>
<evidence type="ECO:0000313" key="10">
    <source>
        <dbReference type="EMBL" id="KAF3333282.1"/>
    </source>
</evidence>
<reference evidence="10" key="1">
    <citation type="submission" date="2020-01" db="EMBL/GenBank/DDBJ databases">
        <title>Genome sequence of Kobresia littledalei, the first chromosome-level genome in the family Cyperaceae.</title>
        <authorList>
            <person name="Qu G."/>
        </authorList>
    </citation>
    <scope>NUCLEOTIDE SEQUENCE</scope>
    <source>
        <strain evidence="10">C.B.Clarke</strain>
        <tissue evidence="10">Leaf</tissue>
    </source>
</reference>
<evidence type="ECO:0000259" key="9">
    <source>
        <dbReference type="PROSITE" id="PS50089"/>
    </source>
</evidence>
<proteinExistence type="inferred from homology"/>
<dbReference type="SUPFAM" id="SSF57850">
    <property type="entry name" value="RING/U-box"/>
    <property type="match status" value="1"/>
</dbReference>
<dbReference type="InterPro" id="IPR013083">
    <property type="entry name" value="Znf_RING/FYVE/PHD"/>
</dbReference>
<keyword evidence="4 7" id="KW-0863">Zinc-finger</keyword>
<name>A0A833VC22_9POAL</name>
<dbReference type="GO" id="GO:0061630">
    <property type="term" value="F:ubiquitin protein ligase activity"/>
    <property type="evidence" value="ECO:0007669"/>
    <property type="project" value="UniProtKB-EC"/>
</dbReference>
<protein>
    <recommendedName>
        <fullName evidence="2">RING-type E3 ubiquitin transferase</fullName>
        <ecNumber evidence="2">2.3.2.27</ecNumber>
    </recommendedName>
</protein>
<comment type="caution">
    <text evidence="10">The sequence shown here is derived from an EMBL/GenBank/DDBJ whole genome shotgun (WGS) entry which is preliminary data.</text>
</comment>
<dbReference type="InterPro" id="IPR001841">
    <property type="entry name" value="Znf_RING"/>
</dbReference>
<evidence type="ECO:0000256" key="1">
    <source>
        <dbReference type="ARBA" id="ARBA00000900"/>
    </source>
</evidence>
<dbReference type="CDD" id="cd16461">
    <property type="entry name" value="RING-H2_EL5-like"/>
    <property type="match status" value="1"/>
</dbReference>
<evidence type="ECO:0000256" key="2">
    <source>
        <dbReference type="ARBA" id="ARBA00012483"/>
    </source>
</evidence>
<keyword evidence="5" id="KW-0862">Zinc</keyword>
<evidence type="ECO:0000256" key="6">
    <source>
        <dbReference type="ARBA" id="ARBA00024209"/>
    </source>
</evidence>
<keyword evidence="8" id="KW-0812">Transmembrane</keyword>
<dbReference type="EMBL" id="SWLB01000010">
    <property type="protein sequence ID" value="KAF3333282.1"/>
    <property type="molecule type" value="Genomic_DNA"/>
</dbReference>
<keyword evidence="8" id="KW-1133">Transmembrane helix</keyword>
<dbReference type="Pfam" id="PF13639">
    <property type="entry name" value="zf-RING_2"/>
    <property type="match status" value="1"/>
</dbReference>
<dbReference type="OrthoDB" id="8062037at2759"/>
<keyword evidence="3" id="KW-0479">Metal-binding</keyword>
<dbReference type="GO" id="GO:0016567">
    <property type="term" value="P:protein ubiquitination"/>
    <property type="evidence" value="ECO:0007669"/>
    <property type="project" value="UniProtKB-UniPathway"/>
</dbReference>
<comment type="catalytic activity">
    <reaction evidence="1">
        <text>S-ubiquitinyl-[E2 ubiquitin-conjugating enzyme]-L-cysteine + [acceptor protein]-L-lysine = [E2 ubiquitin-conjugating enzyme]-L-cysteine + N(6)-ubiquitinyl-[acceptor protein]-L-lysine.</text>
        <dbReference type="EC" id="2.3.2.27"/>
    </reaction>
</comment>
<keyword evidence="8" id="KW-0472">Membrane</keyword>
<dbReference type="AlphaFoldDB" id="A0A833VC22"/>
<sequence>MFEVEFRAQQQSDARSNRCRRIVLAWIPVVAIIPILFIFINSHIVASLITFLILLFMISFTLYYFGSALPGTVPVEARHTDQPGLSPSIIKEIPTFSYKGNSHNHDLNNGNGSDTAGFRCAVCIATVHDGDMVRQLLMCKHVFHTNCIDTWLPSHSTCPMCRADVKTGKLSSEPREPPV</sequence>
<dbReference type="EC" id="2.3.2.27" evidence="2"/>
<dbReference type="GO" id="GO:0008270">
    <property type="term" value="F:zinc ion binding"/>
    <property type="evidence" value="ECO:0007669"/>
    <property type="project" value="UniProtKB-KW"/>
</dbReference>
<evidence type="ECO:0000256" key="3">
    <source>
        <dbReference type="ARBA" id="ARBA00022723"/>
    </source>
</evidence>
<gene>
    <name evidence="10" type="ORF">FCM35_KLT00973</name>
</gene>
<feature type="transmembrane region" description="Helical" evidence="8">
    <location>
        <begin position="46"/>
        <end position="65"/>
    </location>
</feature>
<dbReference type="UniPathway" id="UPA00143"/>
<comment type="similarity">
    <text evidence="6">Belongs to the RING-type zinc finger family. ATL subfamily.</text>
</comment>
<keyword evidence="11" id="KW-1185">Reference proteome</keyword>